<organism evidence="3 4">
    <name type="scientific">Letharia columbiana</name>
    <dbReference type="NCBI Taxonomy" id="112416"/>
    <lineage>
        <taxon>Eukaryota</taxon>
        <taxon>Fungi</taxon>
        <taxon>Dikarya</taxon>
        <taxon>Ascomycota</taxon>
        <taxon>Pezizomycotina</taxon>
        <taxon>Lecanoromycetes</taxon>
        <taxon>OSLEUM clade</taxon>
        <taxon>Lecanoromycetidae</taxon>
        <taxon>Lecanorales</taxon>
        <taxon>Lecanorineae</taxon>
        <taxon>Parmeliaceae</taxon>
        <taxon>Letharia</taxon>
    </lineage>
</organism>
<dbReference type="RefSeq" id="XP_037166043.1">
    <property type="nucleotide sequence ID" value="XM_037306919.1"/>
</dbReference>
<dbReference type="Proteomes" id="UP000578531">
    <property type="component" value="Unassembled WGS sequence"/>
</dbReference>
<dbReference type="AlphaFoldDB" id="A0A8H6L5T5"/>
<gene>
    <name evidence="3" type="ORF">HO173_005001</name>
</gene>
<evidence type="ECO:0008006" key="5">
    <source>
        <dbReference type="Google" id="ProtNLM"/>
    </source>
</evidence>
<evidence type="ECO:0000313" key="4">
    <source>
        <dbReference type="Proteomes" id="UP000578531"/>
    </source>
</evidence>
<evidence type="ECO:0000313" key="3">
    <source>
        <dbReference type="EMBL" id="KAF6236710.1"/>
    </source>
</evidence>
<keyword evidence="4" id="KW-1185">Reference proteome</keyword>
<feature type="signal peptide" evidence="2">
    <location>
        <begin position="1"/>
        <end position="20"/>
    </location>
</feature>
<name>A0A8H6L5T5_9LECA</name>
<comment type="caution">
    <text evidence="3">The sequence shown here is derived from an EMBL/GenBank/DDBJ whole genome shotgun (WGS) entry which is preliminary data.</text>
</comment>
<protein>
    <recommendedName>
        <fullName evidence="5">Secreted protein</fullName>
    </recommendedName>
</protein>
<evidence type="ECO:0000256" key="2">
    <source>
        <dbReference type="SAM" id="SignalP"/>
    </source>
</evidence>
<reference evidence="3 4" key="1">
    <citation type="journal article" date="2020" name="Genomics">
        <title>Complete, high-quality genomes from long-read metagenomic sequencing of two wolf lichen thalli reveals enigmatic genome architecture.</title>
        <authorList>
            <person name="McKenzie S.K."/>
            <person name="Walston R.F."/>
            <person name="Allen J.L."/>
        </authorList>
    </citation>
    <scope>NUCLEOTIDE SEQUENCE [LARGE SCALE GENOMIC DNA]</scope>
    <source>
        <strain evidence="3">WasteWater2</strain>
    </source>
</reference>
<feature type="region of interest" description="Disordered" evidence="1">
    <location>
        <begin position="53"/>
        <end position="75"/>
    </location>
</feature>
<accession>A0A8H6L5T5</accession>
<proteinExistence type="predicted"/>
<dbReference type="GeneID" id="59286665"/>
<sequence>MAVLLMLVQLVLAIAASVAALRDITLKLEHATMLLGVTCHVSLSCEGFVASSTSPARTTIGSDNRAGSGRREGAAHGRCRIGGLSTKASVGCAKLVTAIDQPDDGGVVGRVETGVDVTSRIGAITKLKRNSSTGALNGGARGSDIADSVTKVVVAIVPEVTGSVDTAIDVVGIWNNRSILKGTTAEARSSNVVVWREACFDIVSDVTGSVDIAIDVVGIWNNRSILKGTTAEARSSNVVV</sequence>
<feature type="chain" id="PRO_5034462642" description="Secreted protein" evidence="2">
    <location>
        <begin position="21"/>
        <end position="240"/>
    </location>
</feature>
<feature type="compositionally biased region" description="Polar residues" evidence="1">
    <location>
        <begin position="53"/>
        <end position="62"/>
    </location>
</feature>
<evidence type="ECO:0000256" key="1">
    <source>
        <dbReference type="SAM" id="MobiDB-lite"/>
    </source>
</evidence>
<dbReference type="EMBL" id="JACCJC010000017">
    <property type="protein sequence ID" value="KAF6236710.1"/>
    <property type="molecule type" value="Genomic_DNA"/>
</dbReference>
<keyword evidence="2" id="KW-0732">Signal</keyword>